<protein>
    <submittedName>
        <fullName evidence="2">Uncharacterized protein</fullName>
    </submittedName>
</protein>
<dbReference type="EMBL" id="LR862150">
    <property type="protein sequence ID" value="CAD1832832.1"/>
    <property type="molecule type" value="Genomic_DNA"/>
</dbReference>
<reference evidence="2" key="1">
    <citation type="submission" date="2020-07" db="EMBL/GenBank/DDBJ databases">
        <authorList>
            <person name="Lin J."/>
        </authorList>
    </citation>
    <scope>NUCLEOTIDE SEQUENCE</scope>
</reference>
<name>A0A6V7PPP8_ANACO</name>
<accession>A0A6V7PPP8</accession>
<gene>
    <name evidence="2" type="ORF">CB5_LOCUS16043</name>
</gene>
<evidence type="ECO:0000256" key="1">
    <source>
        <dbReference type="SAM" id="MobiDB-lite"/>
    </source>
</evidence>
<feature type="region of interest" description="Disordered" evidence="1">
    <location>
        <begin position="160"/>
        <end position="183"/>
    </location>
</feature>
<proteinExistence type="predicted"/>
<organism evidence="2">
    <name type="scientific">Ananas comosus var. bracteatus</name>
    <name type="common">red pineapple</name>
    <dbReference type="NCBI Taxonomy" id="296719"/>
    <lineage>
        <taxon>Eukaryota</taxon>
        <taxon>Viridiplantae</taxon>
        <taxon>Streptophyta</taxon>
        <taxon>Embryophyta</taxon>
        <taxon>Tracheophyta</taxon>
        <taxon>Spermatophyta</taxon>
        <taxon>Magnoliopsida</taxon>
        <taxon>Liliopsida</taxon>
        <taxon>Poales</taxon>
        <taxon>Bromeliaceae</taxon>
        <taxon>Bromelioideae</taxon>
        <taxon>Ananas</taxon>
    </lineage>
</organism>
<dbReference type="AlphaFoldDB" id="A0A6V7PPP8"/>
<evidence type="ECO:0000313" key="2">
    <source>
        <dbReference type="EMBL" id="CAD1832832.1"/>
    </source>
</evidence>
<sequence>MAGGMAFCMIAVLGPQPDGAHHTFAHDASSSGCDDPRKEAVRLLNPPSFFCAWQPTLPYGTPLGNRVVGYIIPCPSAAASSLPGFMASVVVTVCFCGLLRDVCQKYLLPAPRHGIPVENDRLISVYVEVEIPRVFVGERRELMGNIEKCSKMLRRPSIHGVGPTSNEGGLSDEDPATPSGYRV</sequence>